<evidence type="ECO:0000256" key="1">
    <source>
        <dbReference type="SAM" id="SignalP"/>
    </source>
</evidence>
<protein>
    <recommendedName>
        <fullName evidence="4">DUF2501 domain-containing protein</fullName>
    </recommendedName>
</protein>
<dbReference type="AlphaFoldDB" id="A0A084IHZ1"/>
<dbReference type="eggNOG" id="ENOG50320SA">
    <property type="taxonomic scope" value="Bacteria"/>
</dbReference>
<feature type="signal peptide" evidence="1">
    <location>
        <begin position="1"/>
        <end position="25"/>
    </location>
</feature>
<dbReference type="Proteomes" id="UP000028302">
    <property type="component" value="Unassembled WGS sequence"/>
</dbReference>
<keyword evidence="1" id="KW-0732">Signal</keyword>
<evidence type="ECO:0000313" key="3">
    <source>
        <dbReference type="Proteomes" id="UP000028302"/>
    </source>
</evidence>
<proteinExistence type="predicted"/>
<comment type="caution">
    <text evidence="2">The sequence shown here is derived from an EMBL/GenBank/DDBJ whole genome shotgun (WGS) entry which is preliminary data.</text>
</comment>
<organism evidence="2 3">
    <name type="scientific">Salinisphaera hydrothermalis (strain C41B8)</name>
    <dbReference type="NCBI Taxonomy" id="1304275"/>
    <lineage>
        <taxon>Bacteria</taxon>
        <taxon>Pseudomonadati</taxon>
        <taxon>Pseudomonadota</taxon>
        <taxon>Gammaproteobacteria</taxon>
        <taxon>Salinisphaerales</taxon>
        <taxon>Salinisphaeraceae</taxon>
        <taxon>Salinisphaera</taxon>
    </lineage>
</organism>
<dbReference type="Pfam" id="PF10696">
    <property type="entry name" value="DUF2501"/>
    <property type="match status" value="1"/>
</dbReference>
<name>A0A084IHZ1_SALHC</name>
<evidence type="ECO:0008006" key="4">
    <source>
        <dbReference type="Google" id="ProtNLM"/>
    </source>
</evidence>
<evidence type="ECO:0000313" key="2">
    <source>
        <dbReference type="EMBL" id="KEZ76325.1"/>
    </source>
</evidence>
<dbReference type="RefSeq" id="WP_051883658.1">
    <property type="nucleotide sequence ID" value="NZ_APNK01000033.1"/>
</dbReference>
<reference evidence="2 3" key="1">
    <citation type="submission" date="2013-03" db="EMBL/GenBank/DDBJ databases">
        <title>Salinisphaera hydrothermalis C41B8 Genome Sequencing.</title>
        <authorList>
            <person name="Li C."/>
            <person name="Lai Q."/>
            <person name="Shao Z."/>
        </authorList>
    </citation>
    <scope>NUCLEOTIDE SEQUENCE [LARGE SCALE GENOMIC DNA]</scope>
    <source>
        <strain evidence="2 3">C41B8</strain>
    </source>
</reference>
<sequence>MTRRYLGIALLAVAPILPGLASANAFDHLKQSASSLMNSSGMTQNQNAVGSATLLRELGSGSFNLASPQNVAGVLGYCEKHGYAQSATQQVKNSLLSKIGGRTSAEKSAGFQQGLSGVLESGQGNRFNLTGLEDRIGSRVCGAIAHRALSSFLGQ</sequence>
<dbReference type="InterPro" id="IPR019637">
    <property type="entry name" value="DUF2501"/>
</dbReference>
<keyword evidence="3" id="KW-1185">Reference proteome</keyword>
<dbReference type="STRING" id="1304275.C41B8_15650"/>
<gene>
    <name evidence="2" type="ORF">C41B8_15650</name>
</gene>
<dbReference type="EMBL" id="APNK01000033">
    <property type="protein sequence ID" value="KEZ76325.1"/>
    <property type="molecule type" value="Genomic_DNA"/>
</dbReference>
<dbReference type="OrthoDB" id="6168142at2"/>
<feature type="chain" id="PRO_5001776624" description="DUF2501 domain-containing protein" evidence="1">
    <location>
        <begin position="26"/>
        <end position="155"/>
    </location>
</feature>
<accession>A0A084IHZ1</accession>